<dbReference type="PANTHER" id="PTHR33165">
    <property type="entry name" value="F-BOX DOMAIN CONTAINING PROTEIN-LIKE-RELATED"/>
    <property type="match status" value="1"/>
</dbReference>
<dbReference type="Gramene" id="TraesARI1B03G00274570.1">
    <property type="protein sequence ID" value="TraesARI1B03G00274570.1.CDS1"/>
    <property type="gene ID" value="TraesARI1B03G00274570"/>
</dbReference>
<dbReference type="Gramene" id="TraesJAG1B03G00271300.1">
    <property type="protein sequence ID" value="TraesJAG1B03G00271300.1.CDS1"/>
    <property type="gene ID" value="TraesJAG1B03G00271300"/>
</dbReference>
<dbReference type="Gramene" id="TraesROB_scaffold_007729_01G000200.1">
    <property type="protein sequence ID" value="TraesROB_scaffold_007729_01G000200.1"/>
    <property type="gene ID" value="TraesROB_scaffold_007729_01G000200"/>
</dbReference>
<organism evidence="3">
    <name type="scientific">Triticum aestivum</name>
    <name type="common">Wheat</name>
    <dbReference type="NCBI Taxonomy" id="4565"/>
    <lineage>
        <taxon>Eukaryota</taxon>
        <taxon>Viridiplantae</taxon>
        <taxon>Streptophyta</taxon>
        <taxon>Embryophyta</taxon>
        <taxon>Tracheophyta</taxon>
        <taxon>Spermatophyta</taxon>
        <taxon>Magnoliopsida</taxon>
        <taxon>Liliopsida</taxon>
        <taxon>Poales</taxon>
        <taxon>Poaceae</taxon>
        <taxon>BOP clade</taxon>
        <taxon>Pooideae</taxon>
        <taxon>Triticodae</taxon>
        <taxon>Triticeae</taxon>
        <taxon>Triticinae</taxon>
        <taxon>Triticum</taxon>
    </lineage>
</organism>
<evidence type="ECO:0000259" key="2">
    <source>
        <dbReference type="Pfam" id="PF03478"/>
    </source>
</evidence>
<keyword evidence="4" id="KW-1185">Reference proteome</keyword>
<evidence type="ECO:0000313" key="4">
    <source>
        <dbReference type="Proteomes" id="UP000019116"/>
    </source>
</evidence>
<dbReference type="Gramene" id="TraesCS1B02G165000.1">
    <property type="protein sequence ID" value="TraesCS1B02G165000.1.cds1"/>
    <property type="gene ID" value="TraesCS1B02G165000"/>
</dbReference>
<dbReference type="Gramene" id="TraesPARA_EIv1.0_0150700.1">
    <property type="protein sequence ID" value="TraesPARA_EIv1.0_0150700.1.CDS1"/>
    <property type="gene ID" value="TraesPARA_EIv1.0_0150700"/>
</dbReference>
<evidence type="ECO:0000256" key="1">
    <source>
        <dbReference type="SAM" id="MobiDB-lite"/>
    </source>
</evidence>
<dbReference type="PANTHER" id="PTHR33165:SF72">
    <property type="entry name" value="F-BOX DOMAIN-CONTAINING PROTEIN"/>
    <property type="match status" value="1"/>
</dbReference>
<gene>
    <name evidence="3" type="primary">LOC123090429</name>
</gene>
<dbReference type="Proteomes" id="UP000019116">
    <property type="component" value="Chromosome 1B"/>
</dbReference>
<dbReference type="RefSeq" id="XP_044367672.1">
    <property type="nucleotide sequence ID" value="XM_044511737.1"/>
</dbReference>
<name>A0A3B5YWL0_WHEAT</name>
<dbReference type="Gramene" id="TraesRN1B0100491000.1">
    <property type="protein sequence ID" value="TraesRN1B0100491000.1"/>
    <property type="gene ID" value="TraesRN1B0100491000"/>
</dbReference>
<dbReference type="Gramene" id="TraesLAC1B03G00275030.1">
    <property type="protein sequence ID" value="TraesLAC1B03G00275030.1.CDS1"/>
    <property type="gene ID" value="TraesLAC1B03G00275030"/>
</dbReference>
<dbReference type="Gramene" id="TraesLDM1B03G00270990.1">
    <property type="protein sequence ID" value="TraesLDM1B03G00270990.1.CDS1"/>
    <property type="gene ID" value="TraesLDM1B03G00270990"/>
</dbReference>
<dbReference type="Pfam" id="PF03478">
    <property type="entry name" value="Beta-prop_KIB1-4"/>
    <property type="match status" value="1"/>
</dbReference>
<protein>
    <recommendedName>
        <fullName evidence="2">KIB1-4 beta-propeller domain-containing protein</fullName>
    </recommendedName>
</protein>
<dbReference type="Gramene" id="TraesCAD_scaffold_043743_01G000200.1">
    <property type="protein sequence ID" value="TraesCAD_scaffold_043743_01G000200.1"/>
    <property type="gene ID" value="TraesCAD_scaffold_043743_01G000200"/>
</dbReference>
<feature type="domain" description="KIB1-4 beta-propeller" evidence="2">
    <location>
        <begin position="118"/>
        <end position="351"/>
    </location>
</feature>
<dbReference type="Gramene" id="TraesSTA1B03G00269910.1">
    <property type="protein sequence ID" value="TraesSTA1B03G00269910.1.CDS1"/>
    <property type="gene ID" value="TraesSTA1B03G00269910"/>
</dbReference>
<dbReference type="OrthoDB" id="603826at2759"/>
<reference evidence="3" key="2">
    <citation type="submission" date="2018-10" db="UniProtKB">
        <authorList>
            <consortium name="EnsemblPlants"/>
        </authorList>
    </citation>
    <scope>IDENTIFICATION</scope>
</reference>
<sequence length="454" mass="50560">MCPSGAATAGRKRKGASGRPPTGSKRRRAPEPEPAQEASGWASLPTDIAGLVSGRLLGEDVVDYLTFRAVCSGWRASTSDLGILALSKPQLRPRGWIALCDGDGAPLDGAGEITLFNTRTARRLRVRLPDLRCHRVVGFTDGLVILLHKRTTAVRVVHPFTLATVQLPPLAPAFRSAIKDREALFSMSAFVCSSPTAPFSVVARFPWRPMVLWTQPGRLRWEVIHHGMVELQNLLPFQGMLFAITKWREEIVMVYPPRKISMAYSSLADPSICREYLVEVAGRMMLVLQLGNDDRACPKYAFRIFEVDIWRQKLLPICNLGSRALFLNSDRCLCVPTMSLPSLCSNSVYFSLPSSPAVMQSLSSVLSEDLAALCQIHDMKEKTRPSVRPFTIAHHLLTYCNHMEWARGLMFHEYHYIPDSFQELKKKIKAHCSQVHIPRTGSGTGGSKAKRCHN</sequence>
<dbReference type="Gramene" id="TraesNOR1B03G00276060.1">
    <property type="protein sequence ID" value="TraesNOR1B03G00276060.1.CDS1"/>
    <property type="gene ID" value="TraesNOR1B03G00276060"/>
</dbReference>
<dbReference type="InterPro" id="IPR005174">
    <property type="entry name" value="KIB1-4_b-propeller"/>
</dbReference>
<dbReference type="Gramene" id="TraesCLE_scaffold_176245_01G000100.1">
    <property type="protein sequence ID" value="TraesCLE_scaffold_176245_01G000100.1"/>
    <property type="gene ID" value="TraesCLE_scaffold_176245_01G000100"/>
</dbReference>
<accession>A0A3B5YWL0</accession>
<feature type="region of interest" description="Disordered" evidence="1">
    <location>
        <begin position="1"/>
        <end position="40"/>
    </location>
</feature>
<dbReference type="Gramene" id="TraesCS1B03G0483900.1">
    <property type="protein sequence ID" value="TraesCS1B03G0483900.1.CDS1"/>
    <property type="gene ID" value="TraesCS1B03G0483900"/>
</dbReference>
<reference evidence="3" key="1">
    <citation type="submission" date="2018-08" db="EMBL/GenBank/DDBJ databases">
        <authorList>
            <person name="Rossello M."/>
        </authorList>
    </citation>
    <scope>NUCLEOTIDE SEQUENCE [LARGE SCALE GENOMIC DNA]</scope>
    <source>
        <strain evidence="3">cv. Chinese Spring</strain>
    </source>
</reference>
<dbReference type="PaxDb" id="4565-Traes_1BL_0B8160708.1"/>
<dbReference type="Gramene" id="TraesWEE_scaffold_004025_01G000200.1">
    <property type="protein sequence ID" value="TraesWEE_scaffold_004025_01G000200.1"/>
    <property type="gene ID" value="TraesWEE_scaffold_004025_01G000200"/>
</dbReference>
<evidence type="ECO:0000313" key="3">
    <source>
        <dbReference type="EnsemblPlants" id="TraesCS1B02G165000.1.cds1"/>
    </source>
</evidence>
<proteinExistence type="predicted"/>
<dbReference type="GeneID" id="123090429"/>
<dbReference type="EnsemblPlants" id="TraesCS1B02G165000.1">
    <property type="protein sequence ID" value="TraesCS1B02G165000.1.cds1"/>
    <property type="gene ID" value="TraesCS1B02G165000"/>
</dbReference>
<dbReference type="Gramene" id="TraesSYM1B03G00277620.1">
    <property type="protein sequence ID" value="TraesSYM1B03G00277620.1.CDS1"/>
    <property type="gene ID" value="TraesSYM1B03G00277620"/>
</dbReference>
<dbReference type="AlphaFoldDB" id="A0A3B5YWL0"/>